<sequence length="198" mass="22771">MFCPRSDQHIIPQLKSFGSKGLKIRKVDATSVYNKKIGNRTNLLILYFDQSDEVPKDQSIKYILTDIIGSISLTSFGIPSKHLERLQWKDFSLDIIINGTVQVFQNTLNQIKTKLSDIVSQDNFKQNAQFNGITYFRRFGEKTQMTLGFLIDIYSVMSGDPELGRRIVEGLKDELSINDHHTEIRSHGKHMKCFFSHI</sequence>
<accession>A0A504YFP7</accession>
<organism evidence="1 2">
    <name type="scientific">Fasciola gigantica</name>
    <name type="common">Giant liver fluke</name>
    <dbReference type="NCBI Taxonomy" id="46835"/>
    <lineage>
        <taxon>Eukaryota</taxon>
        <taxon>Metazoa</taxon>
        <taxon>Spiralia</taxon>
        <taxon>Lophotrochozoa</taxon>
        <taxon>Platyhelminthes</taxon>
        <taxon>Trematoda</taxon>
        <taxon>Digenea</taxon>
        <taxon>Plagiorchiida</taxon>
        <taxon>Echinostomata</taxon>
        <taxon>Echinostomatoidea</taxon>
        <taxon>Fasciolidae</taxon>
        <taxon>Fasciola</taxon>
    </lineage>
</organism>
<gene>
    <name evidence="1" type="ORF">FGIG_05649</name>
</gene>
<keyword evidence="2" id="KW-1185">Reference proteome</keyword>
<dbReference type="AlphaFoldDB" id="A0A504YFP7"/>
<name>A0A504YFP7_FASGI</name>
<dbReference type="EMBL" id="SUNJ01014279">
    <property type="protein sequence ID" value="TPP56607.1"/>
    <property type="molecule type" value="Genomic_DNA"/>
</dbReference>
<dbReference type="Proteomes" id="UP000316759">
    <property type="component" value="Unassembled WGS sequence"/>
</dbReference>
<evidence type="ECO:0000313" key="2">
    <source>
        <dbReference type="Proteomes" id="UP000316759"/>
    </source>
</evidence>
<evidence type="ECO:0000313" key="1">
    <source>
        <dbReference type="EMBL" id="TPP56607.1"/>
    </source>
</evidence>
<reference evidence="1 2" key="1">
    <citation type="submission" date="2019-04" db="EMBL/GenBank/DDBJ databases">
        <title>Annotation for the trematode Fasciola gigantica.</title>
        <authorList>
            <person name="Choi Y.-J."/>
        </authorList>
    </citation>
    <scope>NUCLEOTIDE SEQUENCE [LARGE SCALE GENOMIC DNA]</scope>
    <source>
        <strain evidence="1">Uganda_cow_1</strain>
    </source>
</reference>
<protein>
    <submittedName>
        <fullName evidence="1">Uncharacterized protein</fullName>
    </submittedName>
</protein>
<comment type="caution">
    <text evidence="1">The sequence shown here is derived from an EMBL/GenBank/DDBJ whole genome shotgun (WGS) entry which is preliminary data.</text>
</comment>
<proteinExistence type="predicted"/>